<dbReference type="Proteomes" id="UP000094669">
    <property type="component" value="Unassembled WGS sequence"/>
</dbReference>
<reference evidence="2" key="1">
    <citation type="submission" date="2018-01" db="EMBL/GenBank/DDBJ databases">
        <title>Genomic characterization of Leptospira inadai serogroup Lyme isolated from captured rat in Brazil and comparative analysis with human reference strain.</title>
        <authorList>
            <person name="Moreno L.Z."/>
            <person name="Loureiro A.P."/>
            <person name="Miraglia F."/>
            <person name="Kremer F.S."/>
            <person name="Eslabao M.R."/>
            <person name="Dellagostin O.A."/>
            <person name="Lilenbaum W."/>
            <person name="Moreno A.M."/>
        </authorList>
    </citation>
    <scope>NUCLEOTIDE SEQUENCE [LARGE SCALE GENOMIC DNA]</scope>
    <source>
        <strain evidence="2">M34/99</strain>
    </source>
</reference>
<protein>
    <submittedName>
        <fullName evidence="2">Uncharacterized protein</fullName>
    </submittedName>
</protein>
<feature type="region of interest" description="Disordered" evidence="1">
    <location>
        <begin position="77"/>
        <end position="99"/>
    </location>
</feature>
<dbReference type="EMBL" id="MCRM02000010">
    <property type="protein sequence ID" value="PNV74813.1"/>
    <property type="molecule type" value="Genomic_DNA"/>
</dbReference>
<sequence length="121" mass="14073">MRRFAIARSLNLPGESFFETRKAGENYRKKLNTIKEVKYFLFDDIERYYGRRGASRLSVILTQYSSDINFCTNKPVKSRGLQPLDIASPPRSSMESIGPISCTEGKQLNWIKVPPFRHKRR</sequence>
<comment type="caution">
    <text evidence="2">The sequence shown here is derived from an EMBL/GenBank/DDBJ whole genome shotgun (WGS) entry which is preliminary data.</text>
</comment>
<accession>A0ABX4YHS1</accession>
<gene>
    <name evidence="2" type="ORF">BES34_011085</name>
</gene>
<evidence type="ECO:0000313" key="3">
    <source>
        <dbReference type="Proteomes" id="UP000094669"/>
    </source>
</evidence>
<keyword evidence="3" id="KW-1185">Reference proteome</keyword>
<evidence type="ECO:0000313" key="2">
    <source>
        <dbReference type="EMBL" id="PNV74813.1"/>
    </source>
</evidence>
<evidence type="ECO:0000256" key="1">
    <source>
        <dbReference type="SAM" id="MobiDB-lite"/>
    </source>
</evidence>
<proteinExistence type="predicted"/>
<name>A0ABX4YHS1_9LEPT</name>
<organism evidence="2 3">
    <name type="scientific">Leptospira inadai serovar Lyme</name>
    <dbReference type="NCBI Taxonomy" id="293084"/>
    <lineage>
        <taxon>Bacteria</taxon>
        <taxon>Pseudomonadati</taxon>
        <taxon>Spirochaetota</taxon>
        <taxon>Spirochaetia</taxon>
        <taxon>Leptospirales</taxon>
        <taxon>Leptospiraceae</taxon>
        <taxon>Leptospira</taxon>
    </lineage>
</organism>